<dbReference type="Pfam" id="PF07558">
    <property type="entry name" value="Shugoshin_N"/>
    <property type="match status" value="1"/>
</dbReference>
<proteinExistence type="inferred from homology"/>
<feature type="compositionally biased region" description="Basic residues" evidence="10">
    <location>
        <begin position="431"/>
        <end position="440"/>
    </location>
</feature>
<protein>
    <submittedName>
        <fullName evidence="13">CYFA0S21e00584g1_1</fullName>
    </submittedName>
</protein>
<evidence type="ECO:0000256" key="1">
    <source>
        <dbReference type="ARBA" id="ARBA00004584"/>
    </source>
</evidence>
<feature type="domain" description="Shugoshin N-terminal coiled-coil" evidence="12">
    <location>
        <begin position="117"/>
        <end position="157"/>
    </location>
</feature>
<evidence type="ECO:0000256" key="5">
    <source>
        <dbReference type="ARBA" id="ARBA00022829"/>
    </source>
</evidence>
<evidence type="ECO:0000256" key="9">
    <source>
        <dbReference type="SAM" id="Coils"/>
    </source>
</evidence>
<keyword evidence="6 9" id="KW-0175">Coiled coil</keyword>
<evidence type="ECO:0000256" key="2">
    <source>
        <dbReference type="ARBA" id="ARBA00010845"/>
    </source>
</evidence>
<dbReference type="PhylomeDB" id="A0A061B7W3"/>
<evidence type="ECO:0000256" key="6">
    <source>
        <dbReference type="ARBA" id="ARBA00023054"/>
    </source>
</evidence>
<dbReference type="AlphaFoldDB" id="A0A061B7W3"/>
<organism evidence="13">
    <name type="scientific">Cyberlindnera fabianii</name>
    <name type="common">Yeast</name>
    <name type="synonym">Hansenula fabianii</name>
    <dbReference type="NCBI Taxonomy" id="36022"/>
    <lineage>
        <taxon>Eukaryota</taxon>
        <taxon>Fungi</taxon>
        <taxon>Dikarya</taxon>
        <taxon>Ascomycota</taxon>
        <taxon>Saccharomycotina</taxon>
        <taxon>Saccharomycetes</taxon>
        <taxon>Phaffomycetales</taxon>
        <taxon>Phaffomycetaceae</taxon>
        <taxon>Cyberlindnera</taxon>
    </lineage>
</organism>
<evidence type="ECO:0000313" key="13">
    <source>
        <dbReference type="EMBL" id="CDR46000.1"/>
    </source>
</evidence>
<dbReference type="InterPro" id="IPR011515">
    <property type="entry name" value="Shugoshin_C"/>
</dbReference>
<feature type="region of interest" description="Disordered" evidence="10">
    <location>
        <begin position="391"/>
        <end position="614"/>
    </location>
</feature>
<name>A0A061B7W3_CYBFA</name>
<dbReference type="Pfam" id="PF07557">
    <property type="entry name" value="Shugoshin_C"/>
    <property type="match status" value="1"/>
</dbReference>
<dbReference type="GO" id="GO:0045132">
    <property type="term" value="P:meiotic chromosome segregation"/>
    <property type="evidence" value="ECO:0007669"/>
    <property type="project" value="InterPro"/>
</dbReference>
<feature type="compositionally biased region" description="Acidic residues" evidence="10">
    <location>
        <begin position="462"/>
        <end position="471"/>
    </location>
</feature>
<feature type="compositionally biased region" description="Basic and acidic residues" evidence="10">
    <location>
        <begin position="472"/>
        <end position="483"/>
    </location>
</feature>
<dbReference type="VEuPathDB" id="FungiDB:BON22_5072"/>
<feature type="compositionally biased region" description="Basic residues" evidence="10">
    <location>
        <begin position="236"/>
        <end position="248"/>
    </location>
</feature>
<keyword evidence="7" id="KW-0131">Cell cycle</keyword>
<dbReference type="GO" id="GO:0005634">
    <property type="term" value="C:nucleus"/>
    <property type="evidence" value="ECO:0007669"/>
    <property type="project" value="InterPro"/>
</dbReference>
<evidence type="ECO:0000256" key="10">
    <source>
        <dbReference type="SAM" id="MobiDB-lite"/>
    </source>
</evidence>
<dbReference type="GO" id="GO:0051301">
    <property type="term" value="P:cell division"/>
    <property type="evidence" value="ECO:0007669"/>
    <property type="project" value="UniProtKB-KW"/>
</dbReference>
<evidence type="ECO:0000256" key="3">
    <source>
        <dbReference type="ARBA" id="ARBA00022454"/>
    </source>
</evidence>
<feature type="domain" description="Shugoshin C-terminal" evidence="11">
    <location>
        <begin position="514"/>
        <end position="538"/>
    </location>
</feature>
<sequence>MEIDHCHGNEHMQYNVPICNNMHKISIRESLSRTCFICISPLCVPGSKRPHQNVNKAQIQQQTITTTITNSLISSHDTTSADQRSSARTTHIRACHVMVFSLNTRPHSSSDAQNSNRFLAQNIALAKKNSFLMSKIAGLETKVSELIQENMDLRALNAKNEDSNRRNLEEKLNVIEEGVAQRFEDMLQMFSSIRQNEGLPASTVSVQSIMKNITGDPSVSHSEKTVSFDNVESPKKSARSARRRKSARRASIYVAPLSPPSQQQQQQQEQETRGHLFSPVKQDSLDINTQIPVKRLQPQLPSQQQQHQQQKLLSFAIPQLEAPQSEPIPMQFDEDSPFQDLSNSEDSHVSLNDFPIPEMENEDDANDNFLFATNLSPIKLGSMSPMKSSKRIEVYEDSPDPAEVATDAQTAPLTDLEAKIERLAQEAIKRPSSRKGRKSTKKVDEIEKVVDTTKADDNSTLETDDNTGEDSDEHKPLEPDVSKIKHTKNKKLKSKSSTDEEMPGSIDSEDASGSRSRRSSRGKQVSYAEPSLRSKMRRQSEKFVDAAAEDAYIRPVSRSAGLSKESTPVDPSTEEQSMEISTASEMSEAIPQKRVSVAKEVETPATEAPSRQAPLTVQDNVNITKRRKPLGALSKNKIQKVDNKSFKKSKPFALDELSVFDLVEETAVGVPKTYKGKPDITTRRRKSSERRHSAVL</sequence>
<comment type="similarity">
    <text evidence="2">Belongs to the shugoshin family.</text>
</comment>
<reference evidence="13" key="1">
    <citation type="journal article" date="2014" name="Genome Announc.">
        <title>Genome sequence of the yeast Cyberlindnera fabianii (Hansenula fabianii).</title>
        <authorList>
            <person name="Freel K.C."/>
            <person name="Sarilar V."/>
            <person name="Neuveglise C."/>
            <person name="Devillers H."/>
            <person name="Friedrich A."/>
            <person name="Schacherer J."/>
        </authorList>
    </citation>
    <scope>NUCLEOTIDE SEQUENCE</scope>
    <source>
        <strain evidence="13">YJS4271</strain>
    </source>
</reference>
<keyword evidence="3" id="KW-0158">Chromosome</keyword>
<feature type="region of interest" description="Disordered" evidence="10">
    <location>
        <begin position="214"/>
        <end position="274"/>
    </location>
</feature>
<dbReference type="InterPro" id="IPR011516">
    <property type="entry name" value="Shugoshin_N"/>
</dbReference>
<comment type="subcellular location">
    <subcellularLocation>
        <location evidence="1">Chromosome</location>
        <location evidence="1">Centromere</location>
    </subcellularLocation>
</comment>
<evidence type="ECO:0000256" key="4">
    <source>
        <dbReference type="ARBA" id="ARBA00022618"/>
    </source>
</evidence>
<feature type="compositionally biased region" description="Basic and acidic residues" evidence="10">
    <location>
        <begin position="441"/>
        <end position="457"/>
    </location>
</feature>
<evidence type="ECO:0000259" key="11">
    <source>
        <dbReference type="Pfam" id="PF07557"/>
    </source>
</evidence>
<feature type="coiled-coil region" evidence="9">
    <location>
        <begin position="136"/>
        <end position="178"/>
    </location>
</feature>
<evidence type="ECO:0000256" key="8">
    <source>
        <dbReference type="ARBA" id="ARBA00023328"/>
    </source>
</evidence>
<gene>
    <name evidence="13" type="ORF">CYFA0S_21e00584g</name>
</gene>
<feature type="region of interest" description="Disordered" evidence="10">
    <location>
        <begin position="672"/>
        <end position="696"/>
    </location>
</feature>
<dbReference type="GO" id="GO:0000779">
    <property type="term" value="C:condensed chromosome, centromeric region"/>
    <property type="evidence" value="ECO:0007669"/>
    <property type="project" value="UniProtKB-ARBA"/>
</dbReference>
<evidence type="ECO:0000259" key="12">
    <source>
        <dbReference type="Pfam" id="PF07558"/>
    </source>
</evidence>
<keyword evidence="8" id="KW-0137">Centromere</keyword>
<feature type="compositionally biased region" description="Basic residues" evidence="10">
    <location>
        <begin position="484"/>
        <end position="494"/>
    </location>
</feature>
<evidence type="ECO:0000256" key="7">
    <source>
        <dbReference type="ARBA" id="ARBA00023306"/>
    </source>
</evidence>
<feature type="compositionally biased region" description="Basic and acidic residues" evidence="10">
    <location>
        <begin position="416"/>
        <end position="429"/>
    </location>
</feature>
<dbReference type="EMBL" id="LK052906">
    <property type="protein sequence ID" value="CDR46000.1"/>
    <property type="molecule type" value="Genomic_DNA"/>
</dbReference>
<dbReference type="OrthoDB" id="3981157at2759"/>
<keyword evidence="4" id="KW-0132">Cell division</keyword>
<feature type="compositionally biased region" description="Acidic residues" evidence="10">
    <location>
        <begin position="499"/>
        <end position="510"/>
    </location>
</feature>
<keyword evidence="5" id="KW-0159">Chromosome partition</keyword>
<accession>A0A061B7W3</accession>